<evidence type="ECO:0000313" key="2">
    <source>
        <dbReference type="Proteomes" id="UP000324222"/>
    </source>
</evidence>
<name>A0A5B7DW70_PORTR</name>
<dbReference type="AlphaFoldDB" id="A0A5B7DW70"/>
<sequence length="177" mass="19920">MPLARAVEPRLPVHTPGNAYTRSYTQTTHTLVKHTYLNAAAKKPDQKWEVLCEVRMMDHEEHMGETCTKVGPINVVVAGGLRSVHVTTLRAVQLHHGFSRRLSFHKARDSTHLIFTVDSWTVAKITCLIFFNHLCNATICEDVSSMDEAIQHLCCLLYKVTLISKLVGRKMDVVVKG</sequence>
<comment type="caution">
    <text evidence="1">The sequence shown here is derived from an EMBL/GenBank/DDBJ whole genome shotgun (WGS) entry which is preliminary data.</text>
</comment>
<evidence type="ECO:0000313" key="1">
    <source>
        <dbReference type="EMBL" id="MPC25525.1"/>
    </source>
</evidence>
<organism evidence="1 2">
    <name type="scientific">Portunus trituberculatus</name>
    <name type="common">Swimming crab</name>
    <name type="synonym">Neptunus trituberculatus</name>
    <dbReference type="NCBI Taxonomy" id="210409"/>
    <lineage>
        <taxon>Eukaryota</taxon>
        <taxon>Metazoa</taxon>
        <taxon>Ecdysozoa</taxon>
        <taxon>Arthropoda</taxon>
        <taxon>Crustacea</taxon>
        <taxon>Multicrustacea</taxon>
        <taxon>Malacostraca</taxon>
        <taxon>Eumalacostraca</taxon>
        <taxon>Eucarida</taxon>
        <taxon>Decapoda</taxon>
        <taxon>Pleocyemata</taxon>
        <taxon>Brachyura</taxon>
        <taxon>Eubrachyura</taxon>
        <taxon>Portunoidea</taxon>
        <taxon>Portunidae</taxon>
        <taxon>Portuninae</taxon>
        <taxon>Portunus</taxon>
    </lineage>
</organism>
<keyword evidence="2" id="KW-1185">Reference proteome</keyword>
<gene>
    <name evidence="1" type="ORF">E2C01_018643</name>
</gene>
<dbReference type="Proteomes" id="UP000324222">
    <property type="component" value="Unassembled WGS sequence"/>
</dbReference>
<accession>A0A5B7DW70</accession>
<protein>
    <submittedName>
        <fullName evidence="1">Uncharacterized protein</fullName>
    </submittedName>
</protein>
<proteinExistence type="predicted"/>
<dbReference type="EMBL" id="VSRR010001475">
    <property type="protein sequence ID" value="MPC25525.1"/>
    <property type="molecule type" value="Genomic_DNA"/>
</dbReference>
<reference evidence="1 2" key="1">
    <citation type="submission" date="2019-05" db="EMBL/GenBank/DDBJ databases">
        <title>Another draft genome of Portunus trituberculatus and its Hox gene families provides insights of decapod evolution.</title>
        <authorList>
            <person name="Jeong J.-H."/>
            <person name="Song I."/>
            <person name="Kim S."/>
            <person name="Choi T."/>
            <person name="Kim D."/>
            <person name="Ryu S."/>
            <person name="Kim W."/>
        </authorList>
    </citation>
    <scope>NUCLEOTIDE SEQUENCE [LARGE SCALE GENOMIC DNA]</scope>
    <source>
        <tissue evidence="1">Muscle</tissue>
    </source>
</reference>